<dbReference type="Proteomes" id="UP001207468">
    <property type="component" value="Unassembled WGS sequence"/>
</dbReference>
<sequence>MLSVDYRTSSTGTSFPFTKHQRAIVMQQSFEPNTEPPSPLPPAATRGSISFAWAEGQAARSRRDVPGAPSLDFDAGINTSNVWTVYLDSGGSPSHSLSDDSGEDDHFEENVDGRSARVLFAFTGKPEFRELDVNAGDEITVLREQAGEGWSLVKNHRGHMGLLPRSYYTFTVDFISAPQTGSMLPVRHLSESSHDASSASLTPRGSMVHSLSSPPPAKPIVAQTTGERMMAAFPNLRQGLFGGKSLNRFSSFVTSGAEAYVLNGTSAAKSDVPPASMKHLFEGSDDEEHVSRASVGSTRPNNATNSSETDKHFVDAGPSWRQKVPPFRILVHSPSKRTSTLSGAHIVYSVSSLFDVSTSEPSDTCSADSVNSSPNTSRITVHRRFSHFVVLHTALTRRLPGIALPPLPEKQYAGRFNDDFVEARRGDLERYLARIARHPVVRYAEILTFFLSCESEQEWRRQLPEYLALPPAGPSFYLNVLHPDFNFDTEEASEAVNRFDVHTRAIDIGVQGLRNVFTQIRQARVEMSKAERLLSYSLLSLITAKPIATLPSAGMTTQEEDLCLGSDREEFGASKEEHKKVEGYVNEEGAWCWREGCEACLKLTKAIQRTSETLQSIADIYDDHARRTQLITHEALKGVAHPSQLYAPIIDIHRNALSRYTDATQGPTPNEEVASRCETVLNTTMAEMETYHAQKVEDFATLAKEHLDGEIKFYEQVLFRLRKARRTFEPQRYSHLASGGPRQPSIYERDLERPRLNPEPLPQPCPHVFDSTPMWPVSHAIQEGVGLLLGGAANAVTGRGSMFGRFW</sequence>
<organism evidence="1 2">
    <name type="scientific">Russula earlei</name>
    <dbReference type="NCBI Taxonomy" id="71964"/>
    <lineage>
        <taxon>Eukaryota</taxon>
        <taxon>Fungi</taxon>
        <taxon>Dikarya</taxon>
        <taxon>Basidiomycota</taxon>
        <taxon>Agaricomycotina</taxon>
        <taxon>Agaricomycetes</taxon>
        <taxon>Russulales</taxon>
        <taxon>Russulaceae</taxon>
        <taxon>Russula</taxon>
    </lineage>
</organism>
<evidence type="ECO:0000313" key="1">
    <source>
        <dbReference type="EMBL" id="KAI9508532.1"/>
    </source>
</evidence>
<gene>
    <name evidence="1" type="ORF">F5148DRAFT_1195231</name>
</gene>
<keyword evidence="2" id="KW-1185">Reference proteome</keyword>
<name>A0ACC0UCF6_9AGAM</name>
<reference evidence="1" key="1">
    <citation type="submission" date="2021-03" db="EMBL/GenBank/DDBJ databases">
        <title>Evolutionary priming and transition to the ectomycorrhizal habit in an iconic lineage of mushroom-forming fungi: is preadaptation a requirement?</title>
        <authorList>
            <consortium name="DOE Joint Genome Institute"/>
            <person name="Looney B.P."/>
            <person name="Miyauchi S."/>
            <person name="Morin E."/>
            <person name="Drula E."/>
            <person name="Courty P.E."/>
            <person name="Chicoki N."/>
            <person name="Fauchery L."/>
            <person name="Kohler A."/>
            <person name="Kuo A."/>
            <person name="LaButti K."/>
            <person name="Pangilinan J."/>
            <person name="Lipzen A."/>
            <person name="Riley R."/>
            <person name="Andreopoulos W."/>
            <person name="He G."/>
            <person name="Johnson J."/>
            <person name="Barry K.W."/>
            <person name="Grigoriev I.V."/>
            <person name="Nagy L."/>
            <person name="Hibbett D."/>
            <person name="Henrissat B."/>
            <person name="Matheny P.B."/>
            <person name="Labbe J."/>
            <person name="Martin A.F."/>
        </authorList>
    </citation>
    <scope>NUCLEOTIDE SEQUENCE</scope>
    <source>
        <strain evidence="1">BPL698</strain>
    </source>
</reference>
<comment type="caution">
    <text evidence="1">The sequence shown here is derived from an EMBL/GenBank/DDBJ whole genome shotgun (WGS) entry which is preliminary data.</text>
</comment>
<evidence type="ECO:0000313" key="2">
    <source>
        <dbReference type="Proteomes" id="UP001207468"/>
    </source>
</evidence>
<accession>A0ACC0UCF6</accession>
<dbReference type="EMBL" id="JAGFNK010000087">
    <property type="protein sequence ID" value="KAI9508532.1"/>
    <property type="molecule type" value="Genomic_DNA"/>
</dbReference>
<proteinExistence type="predicted"/>
<protein>
    <submittedName>
        <fullName evidence="1">Uncharacterized protein</fullName>
    </submittedName>
</protein>